<dbReference type="Proteomes" id="UP000680304">
    <property type="component" value="Unassembled WGS sequence"/>
</dbReference>
<keyword evidence="1" id="KW-0472">Membrane</keyword>
<gene>
    <name evidence="3" type="ORF">PACILC2_18480</name>
</gene>
<feature type="domain" description="Putative zinc-finger" evidence="2">
    <location>
        <begin position="23"/>
        <end position="49"/>
    </location>
</feature>
<accession>A0ABQ4N559</accession>
<evidence type="ECO:0000313" key="3">
    <source>
        <dbReference type="EMBL" id="GIQ63280.1"/>
    </source>
</evidence>
<evidence type="ECO:0000259" key="2">
    <source>
        <dbReference type="Pfam" id="PF13490"/>
    </source>
</evidence>
<evidence type="ECO:0000313" key="4">
    <source>
        <dbReference type="Proteomes" id="UP000680304"/>
    </source>
</evidence>
<sequence>MIAQTGNGSPKRQCERGIGEQTLVDWLLGRLPDDQHRLLAAHVAECPACSGIADIWRPLLAPPAAADGSALPSESVRGKLRRRLRLIGLRRSIRQHSGKWMAAAACAIMLLTALAGLFHIDGSSERRNRYVAEHEPAAVAFLNDPFTANYHVRLTNHMLGEGYIWFNDNSHEALILLEGTLPSDGYALQVWAVKGDGHAKLGTLSFKEKIWRICSSRQRRSRPPTTSC</sequence>
<protein>
    <recommendedName>
        <fullName evidence="2">Putative zinc-finger domain-containing protein</fullName>
    </recommendedName>
</protein>
<evidence type="ECO:0000256" key="1">
    <source>
        <dbReference type="SAM" id="Phobius"/>
    </source>
</evidence>
<dbReference type="RefSeq" id="WP_213528510.1">
    <property type="nucleotide sequence ID" value="NZ_BOVJ01000059.1"/>
</dbReference>
<keyword evidence="4" id="KW-1185">Reference proteome</keyword>
<proteinExistence type="predicted"/>
<keyword evidence="1" id="KW-0812">Transmembrane</keyword>
<organism evidence="3 4">
    <name type="scientific">Paenibacillus cisolokensis</name>
    <dbReference type="NCBI Taxonomy" id="1658519"/>
    <lineage>
        <taxon>Bacteria</taxon>
        <taxon>Bacillati</taxon>
        <taxon>Bacillota</taxon>
        <taxon>Bacilli</taxon>
        <taxon>Bacillales</taxon>
        <taxon>Paenibacillaceae</taxon>
        <taxon>Paenibacillus</taxon>
    </lineage>
</organism>
<keyword evidence="1" id="KW-1133">Transmembrane helix</keyword>
<name>A0ABQ4N559_9BACL</name>
<feature type="transmembrane region" description="Helical" evidence="1">
    <location>
        <begin position="100"/>
        <end position="120"/>
    </location>
</feature>
<dbReference type="Pfam" id="PF13490">
    <property type="entry name" value="zf-HC2"/>
    <property type="match status" value="1"/>
</dbReference>
<comment type="caution">
    <text evidence="3">The sequence shown here is derived from an EMBL/GenBank/DDBJ whole genome shotgun (WGS) entry which is preliminary data.</text>
</comment>
<dbReference type="EMBL" id="BOVJ01000059">
    <property type="protein sequence ID" value="GIQ63280.1"/>
    <property type="molecule type" value="Genomic_DNA"/>
</dbReference>
<reference evidence="3 4" key="1">
    <citation type="submission" date="2021-04" db="EMBL/GenBank/DDBJ databases">
        <title>Draft genome sequence of Paenibacillus cisolokensis, LC2-13A.</title>
        <authorList>
            <person name="Uke A."/>
            <person name="Chhe C."/>
            <person name="Baramee S."/>
            <person name="Kosugi A."/>
        </authorList>
    </citation>
    <scope>NUCLEOTIDE SEQUENCE [LARGE SCALE GENOMIC DNA]</scope>
    <source>
        <strain evidence="3 4">LC2-13A</strain>
    </source>
</reference>
<dbReference type="InterPro" id="IPR027383">
    <property type="entry name" value="Znf_put"/>
</dbReference>